<feature type="transmembrane region" description="Helical" evidence="2">
    <location>
        <begin position="21"/>
        <end position="40"/>
    </location>
</feature>
<keyword evidence="4" id="KW-1185">Reference proteome</keyword>
<feature type="region of interest" description="Disordered" evidence="1">
    <location>
        <begin position="300"/>
        <end position="415"/>
    </location>
</feature>
<feature type="region of interest" description="Disordered" evidence="1">
    <location>
        <begin position="79"/>
        <end position="139"/>
    </location>
</feature>
<evidence type="ECO:0000313" key="3">
    <source>
        <dbReference type="EMBL" id="POW15646.1"/>
    </source>
</evidence>
<evidence type="ECO:0000256" key="2">
    <source>
        <dbReference type="SAM" id="Phobius"/>
    </source>
</evidence>
<feature type="region of interest" description="Disordered" evidence="1">
    <location>
        <begin position="200"/>
        <end position="228"/>
    </location>
</feature>
<keyword evidence="2" id="KW-0812">Transmembrane</keyword>
<dbReference type="EMBL" id="PKSL01000011">
    <property type="protein sequence ID" value="POW15646.1"/>
    <property type="molecule type" value="Genomic_DNA"/>
</dbReference>
<comment type="caution">
    <text evidence="3">The sequence shown here is derived from an EMBL/GenBank/DDBJ whole genome shotgun (WGS) entry which is preliminary data.</text>
</comment>
<dbReference type="AlphaFoldDB" id="A0A2S4W1K5"/>
<evidence type="ECO:0000313" key="4">
    <source>
        <dbReference type="Proteomes" id="UP000239156"/>
    </source>
</evidence>
<sequence>MYEIPPGPLWQPSMGCRTTSFLSHLMIIFIATATTLFSLATRHELLLEPWTSAAESMRDEINFDELDTYLSSVNRIRPSHTSGQEEHLEMTPTRPGLLSPSHQAQGRLSKLPYEFSSPSHSHQSSQTGGESPKRGEKRHLSGDLWKTKQNFGPGVATQTIASDHLNSYASNQFLESSASPQNDLTFEELQLMWDELDKFPSTHQSNNQEGHPPVINSPLPELSYEEEPGHVGSVVSPRMAASLVPRKRQRLSESLSSGGKLNVNFLTSILPETVFSVMQHDRLKHGTFDKFWESCSKAHEETNPVVDSSKNVDDSVLPTHSRSSEDHQKTIPDSVNLSPDPQIASSDSIFPFAASPLGRSGIQKSSGESRGRRLRSQNKDSTTKKPPGRSESSGVSVPIEYGSSCQSSSQSTDHELYHTEAPAGNFLESTPSCSVPEGSDIVMEGMRDSLEPKSPVNDVAQHTYKRKERILDILSQSAPPDPSKTIDKIGGISHSVLDSSQPKYPQHVLLQGSLQEYQLQAQKIIVLIEEKKKGRLKLKPSEIGEVIKILRVRGRSTQQSKKVPTDQNQTRSRERISLLREKRTGFETNEDVWYTYWNDQTKIDFKKYSRDNITSDKLQSIFSPFLYNVEMLTTIFPRKEEHLERAAMFFVEKAKFLCEHVIEETHGGKLKSKERDPLSRSDQLAPTLLWSFLESWMKLYYNELWCQMSIDRSSSKTVQSDQITRQSKGAINTFFTYSIDELTEHYKKLIDQTDNLNKD</sequence>
<feature type="compositionally biased region" description="Low complexity" evidence="1">
    <location>
        <begin position="116"/>
        <end position="126"/>
    </location>
</feature>
<name>A0A2S4W1K5_9BASI</name>
<dbReference type="VEuPathDB" id="FungiDB:PSTT_01892"/>
<accession>A0A2S4W1K5</accession>
<gene>
    <name evidence="3" type="ORF">PSTT_01892</name>
</gene>
<reference evidence="3" key="1">
    <citation type="submission" date="2017-12" db="EMBL/GenBank/DDBJ databases">
        <title>Gene loss provides genomic basis for host adaptation in cereal stripe rust fungi.</title>
        <authorList>
            <person name="Xia C."/>
        </authorList>
    </citation>
    <scope>NUCLEOTIDE SEQUENCE [LARGE SCALE GENOMIC DNA]</scope>
    <source>
        <strain evidence="3">93-210</strain>
    </source>
</reference>
<keyword evidence="2" id="KW-1133">Transmembrane helix</keyword>
<feature type="compositionally biased region" description="Polar residues" evidence="1">
    <location>
        <begin position="331"/>
        <end position="348"/>
    </location>
</feature>
<keyword evidence="2" id="KW-0472">Membrane</keyword>
<evidence type="ECO:0000256" key="1">
    <source>
        <dbReference type="SAM" id="MobiDB-lite"/>
    </source>
</evidence>
<protein>
    <submittedName>
        <fullName evidence="3">Uncharacterized protein</fullName>
    </submittedName>
</protein>
<organism evidence="3 4">
    <name type="scientific">Puccinia striiformis</name>
    <dbReference type="NCBI Taxonomy" id="27350"/>
    <lineage>
        <taxon>Eukaryota</taxon>
        <taxon>Fungi</taxon>
        <taxon>Dikarya</taxon>
        <taxon>Basidiomycota</taxon>
        <taxon>Pucciniomycotina</taxon>
        <taxon>Pucciniomycetes</taxon>
        <taxon>Pucciniales</taxon>
        <taxon>Pucciniaceae</taxon>
        <taxon>Puccinia</taxon>
    </lineage>
</organism>
<dbReference type="Proteomes" id="UP000239156">
    <property type="component" value="Unassembled WGS sequence"/>
</dbReference>
<dbReference type="VEuPathDB" id="FungiDB:PSHT_04558"/>
<proteinExistence type="predicted"/>
<feature type="compositionally biased region" description="Basic and acidic residues" evidence="1">
    <location>
        <begin position="367"/>
        <end position="383"/>
    </location>
</feature>